<dbReference type="GeneID" id="28816911"/>
<dbReference type="Proteomes" id="UP000070700">
    <property type="component" value="Unassembled WGS sequence"/>
</dbReference>
<gene>
    <name evidence="1" type="ORF">LY89DRAFT_390394</name>
</gene>
<proteinExistence type="predicted"/>
<protein>
    <submittedName>
        <fullName evidence="1">Uncharacterized protein</fullName>
    </submittedName>
</protein>
<dbReference type="KEGG" id="psco:LY89DRAFT_390394"/>
<evidence type="ECO:0000313" key="1">
    <source>
        <dbReference type="EMBL" id="KUJ21972.1"/>
    </source>
</evidence>
<evidence type="ECO:0000313" key="2">
    <source>
        <dbReference type="Proteomes" id="UP000070700"/>
    </source>
</evidence>
<dbReference type="AlphaFoldDB" id="A0A194XQF8"/>
<dbReference type="EMBL" id="KQ947407">
    <property type="protein sequence ID" value="KUJ21972.1"/>
    <property type="molecule type" value="Genomic_DNA"/>
</dbReference>
<dbReference type="InParanoid" id="A0A194XQF8"/>
<sequence>MSRSVSSRRMSRKAAIGSEGQQLAEWQSGVRGGVSWKSSRRRPLWDCGILRSDYLTLWQQGARDRLCPGPLVTTTTQASSPGVRLRPGPSMSLDVPPCPSWSLPILIERWKFMLSPKVEPWLSPLVPWSMVSAASWLRTRSVSAYGESLTGLL</sequence>
<dbReference type="RefSeq" id="XP_018076327.1">
    <property type="nucleotide sequence ID" value="XM_018207185.1"/>
</dbReference>
<keyword evidence="2" id="KW-1185">Reference proteome</keyword>
<organism evidence="1 2">
    <name type="scientific">Mollisia scopiformis</name>
    <name type="common">Conifer needle endophyte fungus</name>
    <name type="synonym">Phialocephala scopiformis</name>
    <dbReference type="NCBI Taxonomy" id="149040"/>
    <lineage>
        <taxon>Eukaryota</taxon>
        <taxon>Fungi</taxon>
        <taxon>Dikarya</taxon>
        <taxon>Ascomycota</taxon>
        <taxon>Pezizomycotina</taxon>
        <taxon>Leotiomycetes</taxon>
        <taxon>Helotiales</taxon>
        <taxon>Mollisiaceae</taxon>
        <taxon>Mollisia</taxon>
    </lineage>
</organism>
<name>A0A194XQF8_MOLSC</name>
<accession>A0A194XQF8</accession>
<reference evidence="1 2" key="1">
    <citation type="submission" date="2015-10" db="EMBL/GenBank/DDBJ databases">
        <title>Full genome of DAOMC 229536 Phialocephala scopiformis, a fungal endophyte of spruce producing the potent anti-insectan compound rugulosin.</title>
        <authorList>
            <consortium name="DOE Joint Genome Institute"/>
            <person name="Walker A.K."/>
            <person name="Frasz S.L."/>
            <person name="Seifert K.A."/>
            <person name="Miller J.D."/>
            <person name="Mondo S.J."/>
            <person name="Labutti K."/>
            <person name="Lipzen A."/>
            <person name="Dockter R."/>
            <person name="Kennedy M."/>
            <person name="Grigoriev I.V."/>
            <person name="Spatafora J.W."/>
        </authorList>
    </citation>
    <scope>NUCLEOTIDE SEQUENCE [LARGE SCALE GENOMIC DNA]</scope>
    <source>
        <strain evidence="1 2">CBS 120377</strain>
    </source>
</reference>